<sequence>MVLLLIACKDANVDNPTAKEILSENRDADIIQLDGLIYSRNIDENRESDFVRGDKIGEILEQTTKAWWFRDLYASKLPKGTEIFSTEKEYIQEDAPMVILVEIDGELMEYHVLVEG</sequence>
<evidence type="ECO:0008006" key="3">
    <source>
        <dbReference type="Google" id="ProtNLM"/>
    </source>
</evidence>
<proteinExistence type="predicted"/>
<dbReference type="AlphaFoldDB" id="A0A5D4SYK2"/>
<gene>
    <name evidence="1" type="ORF">FZC76_14350</name>
</gene>
<comment type="caution">
    <text evidence="1">The sequence shown here is derived from an EMBL/GenBank/DDBJ whole genome shotgun (WGS) entry which is preliminary data.</text>
</comment>
<evidence type="ECO:0000313" key="1">
    <source>
        <dbReference type="EMBL" id="TYS67741.1"/>
    </source>
</evidence>
<dbReference type="Proteomes" id="UP000322524">
    <property type="component" value="Unassembled WGS sequence"/>
</dbReference>
<accession>A0A5D4SYK2</accession>
<reference evidence="1 2" key="1">
    <citation type="submission" date="2019-08" db="EMBL/GenBank/DDBJ databases">
        <title>Bacillus genomes from the desert of Cuatro Cienegas, Coahuila.</title>
        <authorList>
            <person name="Olmedo-Alvarez G."/>
        </authorList>
    </citation>
    <scope>NUCLEOTIDE SEQUENCE [LARGE SCALE GENOMIC DNA]</scope>
    <source>
        <strain evidence="1 2">CH28_1T</strain>
    </source>
</reference>
<dbReference type="RefSeq" id="WP_148988850.1">
    <property type="nucleotide sequence ID" value="NZ_VTEV01000005.1"/>
</dbReference>
<organism evidence="1 2">
    <name type="scientific">Sutcliffiella horikoshii</name>
    <dbReference type="NCBI Taxonomy" id="79883"/>
    <lineage>
        <taxon>Bacteria</taxon>
        <taxon>Bacillati</taxon>
        <taxon>Bacillota</taxon>
        <taxon>Bacilli</taxon>
        <taxon>Bacillales</taxon>
        <taxon>Bacillaceae</taxon>
        <taxon>Sutcliffiella</taxon>
    </lineage>
</organism>
<dbReference type="OrthoDB" id="2736188at2"/>
<protein>
    <recommendedName>
        <fullName evidence="3">Lipoprotein</fullName>
    </recommendedName>
</protein>
<dbReference type="EMBL" id="VTEV01000005">
    <property type="protein sequence ID" value="TYS67741.1"/>
    <property type="molecule type" value="Genomic_DNA"/>
</dbReference>
<evidence type="ECO:0000313" key="2">
    <source>
        <dbReference type="Proteomes" id="UP000322524"/>
    </source>
</evidence>
<name>A0A5D4SYK2_9BACI</name>